<dbReference type="PANTHER" id="PTHR19432:SF91">
    <property type="entry name" value="GENERAL ALPHA-GLUCOSIDE PERMEASE"/>
    <property type="match status" value="1"/>
</dbReference>
<organism evidence="8 9">
    <name type="scientific">Collybiopsis confluens</name>
    <dbReference type="NCBI Taxonomy" id="2823264"/>
    <lineage>
        <taxon>Eukaryota</taxon>
        <taxon>Fungi</taxon>
        <taxon>Dikarya</taxon>
        <taxon>Basidiomycota</taxon>
        <taxon>Agaricomycotina</taxon>
        <taxon>Agaricomycetes</taxon>
        <taxon>Agaricomycetidae</taxon>
        <taxon>Agaricales</taxon>
        <taxon>Marasmiineae</taxon>
        <taxon>Omphalotaceae</taxon>
        <taxon>Collybiopsis</taxon>
    </lineage>
</organism>
<keyword evidence="9" id="KW-1185">Reference proteome</keyword>
<sequence length="764" mass="82574">MTGGGLTIVSNGPNIDDARRFSGVSFIRGPSWLHMPFLTVGLFGISILWSVEMAYASPYLLSLGLSKSSMAVVFVAGPLSGLVMQPVIGILADSSTSRWGRRRPYMIVGSGLCVFAIILLGWTKEVAGIISSSTSLTLWLAVLSVFLIDFSVNAVMAVDRALVVDILPSSLQPTGNAWAARMGVFGNVLGYFAGNLDLPSLLPIFGHTELQVLSVVTSLILFGSHLLMAATVQERVLVKSTVNGAGGPLAKSFTFEVKEMFENLWSLPRVIRQIFLIQFFAWISWFPVLFYSTLYIGDLYKRSFFAAAVLLPPPDFSEDTLTMLDSEATRLGSRALFYSSVLAFSMNVFLPFFVSESSESSRRRKKEQRLGIGLGLGNGHGRGRWQGPGSVSATSSASVGGEGGGPWWRKLAIPEKMKVHLASLWAVSQGVLAGSMLATFFTSSVTGGTILITIIGFSLAIAQWAPFALLGEAILTEPAPSSFGGGVADEVGGIRLVDTRSSRERSSRLSMQERRRRRSEEGIGRRRDSQELNGGDEASVFVPGDSSGSEDTESDDDDDDAVTRKEREDRKKTLLRLGEAGRSSANVTPVVPHYIDQRYDEEEEDAEDLDEDAVLVGRSRPSRRDEEEGSSSDGGEDEHNGGGGGGLSAKAGIILGIHNIFIVIPQFLVTGMSSIIFALFDPAKSLSTLHGHPGGTLGPVHNITAPAALMTMKIRDEEDTLDLIQELQQTATSNSIVYIFRIGGVSALVAFILCWRLAREMRHR</sequence>
<dbReference type="GO" id="GO:0008506">
    <property type="term" value="F:sucrose:proton symporter activity"/>
    <property type="evidence" value="ECO:0007669"/>
    <property type="project" value="TreeGrafter"/>
</dbReference>
<feature type="compositionally biased region" description="Low complexity" evidence="6">
    <location>
        <begin position="387"/>
        <end position="399"/>
    </location>
</feature>
<feature type="compositionally biased region" description="Acidic residues" evidence="6">
    <location>
        <begin position="599"/>
        <end position="613"/>
    </location>
</feature>
<feature type="transmembrane region" description="Helical" evidence="7">
    <location>
        <begin position="660"/>
        <end position="680"/>
    </location>
</feature>
<feature type="transmembrane region" description="Helical" evidence="7">
    <location>
        <begin position="71"/>
        <end position="92"/>
    </location>
</feature>
<keyword evidence="5 7" id="KW-0472">Membrane</keyword>
<keyword evidence="3 7" id="KW-0812">Transmembrane</keyword>
<evidence type="ECO:0008006" key="10">
    <source>
        <dbReference type="Google" id="ProtNLM"/>
    </source>
</evidence>
<dbReference type="PANTHER" id="PTHR19432">
    <property type="entry name" value="SUGAR TRANSPORTER"/>
    <property type="match status" value="1"/>
</dbReference>
<evidence type="ECO:0000256" key="1">
    <source>
        <dbReference type="ARBA" id="ARBA00004141"/>
    </source>
</evidence>
<proteinExistence type="predicted"/>
<name>A0A8H5H996_9AGAR</name>
<comment type="subcellular location">
    <subcellularLocation>
        <location evidence="1">Membrane</location>
        <topology evidence="1">Multi-pass membrane protein</topology>
    </subcellularLocation>
</comment>
<feature type="transmembrane region" description="Helical" evidence="7">
    <location>
        <begin position="274"/>
        <end position="296"/>
    </location>
</feature>
<evidence type="ECO:0000256" key="3">
    <source>
        <dbReference type="ARBA" id="ARBA00022692"/>
    </source>
</evidence>
<evidence type="ECO:0000256" key="7">
    <source>
        <dbReference type="SAM" id="Phobius"/>
    </source>
</evidence>
<feature type="transmembrane region" description="Helical" evidence="7">
    <location>
        <begin position="736"/>
        <end position="758"/>
    </location>
</feature>
<feature type="compositionally biased region" description="Acidic residues" evidence="6">
    <location>
        <begin position="548"/>
        <end position="560"/>
    </location>
</feature>
<dbReference type="Pfam" id="PF13347">
    <property type="entry name" value="MFS_2"/>
    <property type="match status" value="1"/>
</dbReference>
<protein>
    <recommendedName>
        <fullName evidence="10">MFS general substrate transporter</fullName>
    </recommendedName>
</protein>
<feature type="compositionally biased region" description="Acidic residues" evidence="6">
    <location>
        <begin position="627"/>
        <end position="636"/>
    </location>
</feature>
<feature type="transmembrane region" description="Helical" evidence="7">
    <location>
        <begin position="335"/>
        <end position="354"/>
    </location>
</feature>
<keyword evidence="2" id="KW-0813">Transport</keyword>
<dbReference type="OrthoDB" id="28755at2759"/>
<evidence type="ECO:0000256" key="2">
    <source>
        <dbReference type="ARBA" id="ARBA00022448"/>
    </source>
</evidence>
<feature type="transmembrane region" description="Helical" evidence="7">
    <location>
        <begin position="178"/>
        <end position="198"/>
    </location>
</feature>
<feature type="transmembrane region" description="Helical" evidence="7">
    <location>
        <begin position="104"/>
        <end position="124"/>
    </location>
</feature>
<feature type="transmembrane region" description="Helical" evidence="7">
    <location>
        <begin position="136"/>
        <end position="158"/>
    </location>
</feature>
<dbReference type="Proteomes" id="UP000518752">
    <property type="component" value="Unassembled WGS sequence"/>
</dbReference>
<evidence type="ECO:0000313" key="9">
    <source>
        <dbReference type="Proteomes" id="UP000518752"/>
    </source>
</evidence>
<feature type="compositionally biased region" description="Basic and acidic residues" evidence="6">
    <location>
        <begin position="561"/>
        <end position="572"/>
    </location>
</feature>
<dbReference type="SUPFAM" id="SSF103473">
    <property type="entry name" value="MFS general substrate transporter"/>
    <property type="match status" value="1"/>
</dbReference>
<dbReference type="GO" id="GO:0005886">
    <property type="term" value="C:plasma membrane"/>
    <property type="evidence" value="ECO:0007669"/>
    <property type="project" value="TreeGrafter"/>
</dbReference>
<feature type="region of interest" description="Disordered" evidence="6">
    <location>
        <begin position="502"/>
        <end position="644"/>
    </location>
</feature>
<comment type="caution">
    <text evidence="8">The sequence shown here is derived from an EMBL/GenBank/DDBJ whole genome shotgun (WGS) entry which is preliminary data.</text>
</comment>
<feature type="transmembrane region" description="Helical" evidence="7">
    <location>
        <begin position="419"/>
        <end position="441"/>
    </location>
</feature>
<evidence type="ECO:0000256" key="4">
    <source>
        <dbReference type="ARBA" id="ARBA00022989"/>
    </source>
</evidence>
<evidence type="ECO:0000256" key="6">
    <source>
        <dbReference type="SAM" id="MobiDB-lite"/>
    </source>
</evidence>
<dbReference type="EMBL" id="JAACJN010000072">
    <property type="protein sequence ID" value="KAF5379001.1"/>
    <property type="molecule type" value="Genomic_DNA"/>
</dbReference>
<dbReference type="Gene3D" id="1.20.1250.20">
    <property type="entry name" value="MFS general substrate transporter like domains"/>
    <property type="match status" value="1"/>
</dbReference>
<gene>
    <name evidence="8" type="ORF">D9757_009100</name>
</gene>
<feature type="transmembrane region" description="Helical" evidence="7">
    <location>
        <begin position="210"/>
        <end position="230"/>
    </location>
</feature>
<reference evidence="8 9" key="1">
    <citation type="journal article" date="2020" name="ISME J.">
        <title>Uncovering the hidden diversity of litter-decomposition mechanisms in mushroom-forming fungi.</title>
        <authorList>
            <person name="Floudas D."/>
            <person name="Bentzer J."/>
            <person name="Ahren D."/>
            <person name="Johansson T."/>
            <person name="Persson P."/>
            <person name="Tunlid A."/>
        </authorList>
    </citation>
    <scope>NUCLEOTIDE SEQUENCE [LARGE SCALE GENOMIC DNA]</scope>
    <source>
        <strain evidence="8 9">CBS 406.79</strain>
    </source>
</reference>
<feature type="compositionally biased region" description="Basic and acidic residues" evidence="6">
    <location>
        <begin position="502"/>
        <end position="530"/>
    </location>
</feature>
<evidence type="ECO:0000313" key="8">
    <source>
        <dbReference type="EMBL" id="KAF5379001.1"/>
    </source>
</evidence>
<feature type="transmembrane region" description="Helical" evidence="7">
    <location>
        <begin position="447"/>
        <end position="470"/>
    </location>
</feature>
<dbReference type="InterPro" id="IPR036259">
    <property type="entry name" value="MFS_trans_sf"/>
</dbReference>
<accession>A0A8H5H996</accession>
<dbReference type="AlphaFoldDB" id="A0A8H5H996"/>
<feature type="region of interest" description="Disordered" evidence="6">
    <location>
        <begin position="378"/>
        <end position="401"/>
    </location>
</feature>
<keyword evidence="4 7" id="KW-1133">Transmembrane helix</keyword>
<feature type="transmembrane region" description="Helical" evidence="7">
    <location>
        <begin position="32"/>
        <end position="51"/>
    </location>
</feature>
<evidence type="ECO:0000256" key="5">
    <source>
        <dbReference type="ARBA" id="ARBA00023136"/>
    </source>
</evidence>